<proteinExistence type="predicted"/>
<dbReference type="Proteomes" id="UP000237194">
    <property type="component" value="Unassembled WGS sequence"/>
</dbReference>
<protein>
    <submittedName>
        <fullName evidence="1">Uncharacterized protein</fullName>
    </submittedName>
</protein>
<organism evidence="1 2">
    <name type="scientific">Pseudomonas putida</name>
    <name type="common">Arthrobacter siderocapsulatus</name>
    <dbReference type="NCBI Taxonomy" id="303"/>
    <lineage>
        <taxon>Bacteria</taxon>
        <taxon>Pseudomonadati</taxon>
        <taxon>Pseudomonadota</taxon>
        <taxon>Gammaproteobacteria</taxon>
        <taxon>Pseudomonadales</taxon>
        <taxon>Pseudomonadaceae</taxon>
        <taxon>Pseudomonas</taxon>
    </lineage>
</organism>
<name>A0A2S3WF32_PSEPU</name>
<reference evidence="1 2" key="2">
    <citation type="submission" date="2018-03" db="EMBL/GenBank/DDBJ databases">
        <title>Draft genome of Pseudomonas putida strain KT-27.</title>
        <authorList>
            <person name="Yoshizawa S."/>
            <person name="Khan N.H."/>
            <person name="Nishimura M."/>
            <person name="Chiura H.X."/>
            <person name="Ogura Y."/>
            <person name="Hayashi T."/>
            <person name="Kogure K."/>
        </authorList>
    </citation>
    <scope>NUCLEOTIDE SEQUENCE [LARGE SCALE GENOMIC DNA]</scope>
    <source>
        <strain evidence="1 2">KT-27</strain>
    </source>
</reference>
<evidence type="ECO:0000313" key="1">
    <source>
        <dbReference type="EMBL" id="POF89540.1"/>
    </source>
</evidence>
<accession>A0A2S3WF32</accession>
<sequence length="62" mass="7109">MSEAFVEDLNDVFPINNQVRCGQAVFRLGFAHMTLDDSEQMQPVALQRCKKGRFTPRIPARK</sequence>
<dbReference type="AlphaFoldDB" id="A0A2S3WF32"/>
<dbReference type="RefSeq" id="WP_103437586.1">
    <property type="nucleotide sequence ID" value="NZ_MIND01000018.1"/>
</dbReference>
<reference evidence="1 2" key="1">
    <citation type="submission" date="2016-08" db="EMBL/GenBank/DDBJ databases">
        <authorList>
            <person name="Seilhamer J.J."/>
        </authorList>
    </citation>
    <scope>NUCLEOTIDE SEQUENCE [LARGE SCALE GENOMIC DNA]</scope>
    <source>
        <strain evidence="1 2">KT-27</strain>
    </source>
</reference>
<evidence type="ECO:0000313" key="2">
    <source>
        <dbReference type="Proteomes" id="UP000237194"/>
    </source>
</evidence>
<comment type="caution">
    <text evidence="1">The sequence shown here is derived from an EMBL/GenBank/DDBJ whole genome shotgun (WGS) entry which is preliminary data.</text>
</comment>
<gene>
    <name evidence="1" type="ORF">BGP80_16840</name>
</gene>
<dbReference type="EMBL" id="MIND01000018">
    <property type="protein sequence ID" value="POF89540.1"/>
    <property type="molecule type" value="Genomic_DNA"/>
</dbReference>